<dbReference type="InterPro" id="IPR036056">
    <property type="entry name" value="Fibrinogen-like_C"/>
</dbReference>
<feature type="signal peptide" evidence="5">
    <location>
        <begin position="1"/>
        <end position="19"/>
    </location>
</feature>
<gene>
    <name evidence="7" type="ORF">HG263_00700</name>
</gene>
<name>A0A849V6E3_9GAMM</name>
<evidence type="ECO:0000256" key="1">
    <source>
        <dbReference type="ARBA" id="ARBA00022723"/>
    </source>
</evidence>
<keyword evidence="4" id="KW-1015">Disulfide bond</keyword>
<keyword evidence="5" id="KW-0732">Signal</keyword>
<evidence type="ECO:0000256" key="5">
    <source>
        <dbReference type="SAM" id="SignalP"/>
    </source>
</evidence>
<evidence type="ECO:0000256" key="3">
    <source>
        <dbReference type="ARBA" id="ARBA00022837"/>
    </source>
</evidence>
<dbReference type="EMBL" id="JABBPG010000001">
    <property type="protein sequence ID" value="NOU49069.1"/>
    <property type="molecule type" value="Genomic_DNA"/>
</dbReference>
<comment type="caution">
    <text evidence="7">The sequence shown here is derived from an EMBL/GenBank/DDBJ whole genome shotgun (WGS) entry which is preliminary data.</text>
</comment>
<protein>
    <recommendedName>
        <fullName evidence="6">Fibrinogen C-terminal domain-containing protein</fullName>
    </recommendedName>
</protein>
<dbReference type="NCBIfam" id="NF040941">
    <property type="entry name" value="GGGWT_bact"/>
    <property type="match status" value="1"/>
</dbReference>
<dbReference type="AlphaFoldDB" id="A0A849V6E3"/>
<proteinExistence type="predicted"/>
<dbReference type="InterPro" id="IPR014716">
    <property type="entry name" value="Fibrinogen_a/b/g_C_1"/>
</dbReference>
<accession>A0A849V6E3</accession>
<keyword evidence="3" id="KW-0106">Calcium</keyword>
<dbReference type="SUPFAM" id="SSF56496">
    <property type="entry name" value="Fibrinogen C-terminal domain-like"/>
    <property type="match status" value="1"/>
</dbReference>
<evidence type="ECO:0000313" key="7">
    <source>
        <dbReference type="EMBL" id="NOU49069.1"/>
    </source>
</evidence>
<dbReference type="PANTHER" id="PTHR16146:SF46">
    <property type="entry name" value="INTELECTIN-1A-RELATED"/>
    <property type="match status" value="1"/>
</dbReference>
<dbReference type="GO" id="GO:0070492">
    <property type="term" value="F:oligosaccharide binding"/>
    <property type="evidence" value="ECO:0007669"/>
    <property type="project" value="TreeGrafter"/>
</dbReference>
<evidence type="ECO:0000256" key="4">
    <source>
        <dbReference type="ARBA" id="ARBA00023157"/>
    </source>
</evidence>
<evidence type="ECO:0000313" key="8">
    <source>
        <dbReference type="Proteomes" id="UP000586305"/>
    </source>
</evidence>
<dbReference type="PANTHER" id="PTHR16146">
    <property type="entry name" value="INTELECTIN"/>
    <property type="match status" value="1"/>
</dbReference>
<feature type="chain" id="PRO_5032812297" description="Fibrinogen C-terminal domain-containing protein" evidence="5">
    <location>
        <begin position="20"/>
        <end position="337"/>
    </location>
</feature>
<evidence type="ECO:0000256" key="2">
    <source>
        <dbReference type="ARBA" id="ARBA00022734"/>
    </source>
</evidence>
<keyword evidence="1" id="KW-0479">Metal-binding</keyword>
<dbReference type="Pfam" id="PF00147">
    <property type="entry name" value="Fibrinogen_C"/>
    <property type="match status" value="1"/>
</dbReference>
<reference evidence="7 8" key="1">
    <citation type="submission" date="2020-04" db="EMBL/GenBank/DDBJ databases">
        <title>Pseudoalteromonas caenipelagi sp. nov., isolated from a tidal flat.</title>
        <authorList>
            <person name="Park S."/>
            <person name="Yoon J.-H."/>
        </authorList>
    </citation>
    <scope>NUCLEOTIDE SEQUENCE [LARGE SCALE GENOMIC DNA]</scope>
    <source>
        <strain evidence="7 8">JBTF-M23</strain>
    </source>
</reference>
<dbReference type="Gene3D" id="3.90.215.10">
    <property type="entry name" value="Gamma Fibrinogen, chain A, domain 1"/>
    <property type="match status" value="1"/>
</dbReference>
<feature type="domain" description="Fibrinogen C-terminal" evidence="6">
    <location>
        <begin position="118"/>
        <end position="168"/>
    </location>
</feature>
<evidence type="ECO:0000259" key="6">
    <source>
        <dbReference type="PROSITE" id="PS51406"/>
    </source>
</evidence>
<dbReference type="Proteomes" id="UP000586305">
    <property type="component" value="Unassembled WGS sequence"/>
</dbReference>
<dbReference type="PROSITE" id="PS51406">
    <property type="entry name" value="FIBRINOGEN_C_2"/>
    <property type="match status" value="1"/>
</dbReference>
<dbReference type="InterPro" id="IPR002181">
    <property type="entry name" value="Fibrinogen_a/b/g_C_dom"/>
</dbReference>
<sequence length="337" mass="37015">MKCNIVIIAAALSSSSVFAQSEFNKTHTIYFDNVLDGQLVNQQSMDIDFKGTNERFVAKTDAEILSGRTSADTQLVHFEISKPDHSEMMYFTGALSDTAYSGTWHSNKGTRGDWNLVLNPQNQFSSCRDILQAGVSTGDGVYDIVGDNGDLLSVYCDMTTDGGGWTLVGSFPKNHAGGVKNITQYSDEPEASPYNPSKLWMYKGSLSRFIDVREQIACSQAQCADGKAVYGVNFSTFELEQVRTTWAYQDKVAAMPMRADQPTCRTGLNNPNSSYAGCSNPSYVTYTSTDTYIGWQGDVHGGYCWVARGTYKPNSLGSSLCKGVEPNGSKWALLWMR</sequence>
<dbReference type="GO" id="GO:0005615">
    <property type="term" value="C:extracellular space"/>
    <property type="evidence" value="ECO:0007669"/>
    <property type="project" value="TreeGrafter"/>
</dbReference>
<dbReference type="GO" id="GO:0046872">
    <property type="term" value="F:metal ion binding"/>
    <property type="evidence" value="ECO:0007669"/>
    <property type="project" value="UniProtKB-KW"/>
</dbReference>
<keyword evidence="8" id="KW-1185">Reference proteome</keyword>
<keyword evidence="2" id="KW-0430">Lectin</keyword>
<organism evidence="7 8">
    <name type="scientific">Pseudoalteromonas caenipelagi</name>
    <dbReference type="NCBI Taxonomy" id="2726988"/>
    <lineage>
        <taxon>Bacteria</taxon>
        <taxon>Pseudomonadati</taxon>
        <taxon>Pseudomonadota</taxon>
        <taxon>Gammaproteobacteria</taxon>
        <taxon>Alteromonadales</taxon>
        <taxon>Pseudoalteromonadaceae</taxon>
        <taxon>Pseudoalteromonas</taxon>
    </lineage>
</organism>
<dbReference type="RefSeq" id="WP_171624171.1">
    <property type="nucleotide sequence ID" value="NZ_JABBPG010000001.1"/>
</dbReference>